<feature type="binding site" evidence="5">
    <location>
        <position position="663"/>
    </location>
    <ligand>
        <name>Fe cation</name>
        <dbReference type="ChEBI" id="CHEBI:24875"/>
        <note>catalytic</note>
    </ligand>
</feature>
<dbReference type="GeneID" id="25411560"/>
<gene>
    <name evidence="6" type="ORF">M436DRAFT_52266</name>
</gene>
<proteinExistence type="inferred from homology"/>
<dbReference type="Proteomes" id="UP000027730">
    <property type="component" value="Unassembled WGS sequence"/>
</dbReference>
<dbReference type="RefSeq" id="XP_013425139.1">
    <property type="nucleotide sequence ID" value="XM_013569685.1"/>
</dbReference>
<dbReference type="HOGENOM" id="CLU_016472_4_0_1"/>
<dbReference type="InterPro" id="IPR004294">
    <property type="entry name" value="Carotenoid_Oase"/>
</dbReference>
<feature type="binding site" evidence="5">
    <location>
        <position position="286"/>
    </location>
    <ligand>
        <name>Fe cation</name>
        <dbReference type="ChEBI" id="CHEBI:24875"/>
        <note>catalytic</note>
    </ligand>
</feature>
<dbReference type="Pfam" id="PF03055">
    <property type="entry name" value="RPE65"/>
    <property type="match status" value="2"/>
</dbReference>
<accession>A0A074X986</accession>
<dbReference type="EMBL" id="KL584715">
    <property type="protein sequence ID" value="KEQ71171.1"/>
    <property type="molecule type" value="Genomic_DNA"/>
</dbReference>
<feature type="binding site" evidence="5">
    <location>
        <position position="349"/>
    </location>
    <ligand>
        <name>Fe cation</name>
        <dbReference type="ChEBI" id="CHEBI:24875"/>
        <note>catalytic</note>
    </ligand>
</feature>
<keyword evidence="7" id="KW-1185">Reference proteome</keyword>
<keyword evidence="4 5" id="KW-0408">Iron</keyword>
<organism evidence="6 7">
    <name type="scientific">Aureobasidium namibiae CBS 147.97</name>
    <dbReference type="NCBI Taxonomy" id="1043004"/>
    <lineage>
        <taxon>Eukaryota</taxon>
        <taxon>Fungi</taxon>
        <taxon>Dikarya</taxon>
        <taxon>Ascomycota</taxon>
        <taxon>Pezizomycotina</taxon>
        <taxon>Dothideomycetes</taxon>
        <taxon>Dothideomycetidae</taxon>
        <taxon>Dothideales</taxon>
        <taxon>Saccotheciaceae</taxon>
        <taxon>Aureobasidium</taxon>
    </lineage>
</organism>
<evidence type="ECO:0000256" key="4">
    <source>
        <dbReference type="ARBA" id="ARBA00023004"/>
    </source>
</evidence>
<dbReference type="OrthoDB" id="1069523at2759"/>
<evidence type="ECO:0000256" key="2">
    <source>
        <dbReference type="ARBA" id="ARBA00022723"/>
    </source>
</evidence>
<comment type="cofactor">
    <cofactor evidence="5">
        <name>Fe(2+)</name>
        <dbReference type="ChEBI" id="CHEBI:29033"/>
    </cofactor>
    <text evidence="5">Binds 1 Fe(2+) ion per subunit.</text>
</comment>
<evidence type="ECO:0000313" key="7">
    <source>
        <dbReference type="Proteomes" id="UP000027730"/>
    </source>
</evidence>
<dbReference type="GO" id="GO:0046872">
    <property type="term" value="F:metal ion binding"/>
    <property type="evidence" value="ECO:0007669"/>
    <property type="project" value="UniProtKB-KW"/>
</dbReference>
<keyword evidence="2 5" id="KW-0479">Metal-binding</keyword>
<sequence>MPLFAHNKKDPPQHKHAYLSGNFAPIDQTLPLTPCTYEGTIPSELAGGEYVRNGGNPVKNEDLGRDAHWFDGDGMLSGVSFTRQSDGSVQPEFVNQYILTDIFLSTAASPRLRSPILPSIATLVNPLSSLVAIVLRILRTVVLVILSFLPGSTRAIKRISVANTSILYHDGRALATCESGPPMRIALPGLETIGWYDGNRAEGEPESHNKNDLSFSGNGLLGFLREWTTAHPKVDPITKEMMLFHSTFLPPYVQYSIISPTSARSETNKGIVQRPVPGITGAKMMHDFGVSLKHTIIMDLPLSLDPFNLAKNKPVIEYDATKPARFGVFPRHHPEQVKYFETTACCIFHTANAWDDFDASGQVETVHLLTCRLTSACLVFSAGNIAAPRPTNDTVKAVKKSMPFFSKYNADEQCLYEGAPGLESPSLEREPLIQITGNHQDDASYFGKQEDDDEETIEDDQCRLYHYAFSLKSSQITAQYALSGISFEFPSVHPEFDMQKARYVYGCTTSISSFNAALGRSVKIDALAKIDTKALIETGDRLTELGKLEPVTGCVDTRTVQEIADHPLQNDPIQIFRMPAGWYAQEPRFVPRKASPGQTSAEDDGFLLAYAFDESQLGPDGEVPSDEDATVRAKSELWIIDAKDMNTVVGRVALPQRVPYGLHGTWFPEENILGQKAVETVRSISEAKLKKDGSTWMKIRASIEGMLS</sequence>
<reference evidence="6 7" key="1">
    <citation type="journal article" date="2014" name="BMC Genomics">
        <title>Genome sequencing of four Aureobasidium pullulans varieties: biotechnological potential, stress tolerance, and description of new species.</title>
        <authorList>
            <person name="Gostin Ar C."/>
            <person name="Ohm R.A."/>
            <person name="Kogej T."/>
            <person name="Sonjak S."/>
            <person name="Turk M."/>
            <person name="Zajc J."/>
            <person name="Zalar P."/>
            <person name="Grube M."/>
            <person name="Sun H."/>
            <person name="Han J."/>
            <person name="Sharma A."/>
            <person name="Chiniquy J."/>
            <person name="Ngan C.Y."/>
            <person name="Lipzen A."/>
            <person name="Barry K."/>
            <person name="Grigoriev I.V."/>
            <person name="Gunde-Cimerman N."/>
        </authorList>
    </citation>
    <scope>NUCLEOTIDE SEQUENCE [LARGE SCALE GENOMIC DNA]</scope>
    <source>
        <strain evidence="6 7">CBS 147.97</strain>
    </source>
</reference>
<dbReference type="PANTHER" id="PTHR10543:SF89">
    <property type="entry name" value="CAROTENOID 9,10(9',10')-CLEAVAGE DIOXYGENASE 1"/>
    <property type="match status" value="1"/>
</dbReference>
<comment type="similarity">
    <text evidence="1">Belongs to the carotenoid oxygenase family.</text>
</comment>
<keyword evidence="3" id="KW-0560">Oxidoreductase</keyword>
<dbReference type="AlphaFoldDB" id="A0A074X986"/>
<dbReference type="GO" id="GO:0016121">
    <property type="term" value="P:carotene catabolic process"/>
    <property type="evidence" value="ECO:0007669"/>
    <property type="project" value="TreeGrafter"/>
</dbReference>
<dbReference type="STRING" id="1043004.A0A074X986"/>
<dbReference type="PANTHER" id="PTHR10543">
    <property type="entry name" value="BETA-CAROTENE DIOXYGENASE"/>
    <property type="match status" value="1"/>
</dbReference>
<evidence type="ECO:0000256" key="5">
    <source>
        <dbReference type="PIRSR" id="PIRSR604294-1"/>
    </source>
</evidence>
<evidence type="ECO:0000256" key="1">
    <source>
        <dbReference type="ARBA" id="ARBA00006787"/>
    </source>
</evidence>
<name>A0A074X986_9PEZI</name>
<feature type="binding site" evidence="5">
    <location>
        <position position="231"/>
    </location>
    <ligand>
        <name>Fe cation</name>
        <dbReference type="ChEBI" id="CHEBI:24875"/>
        <note>catalytic</note>
    </ligand>
</feature>
<evidence type="ECO:0000256" key="3">
    <source>
        <dbReference type="ARBA" id="ARBA00023002"/>
    </source>
</evidence>
<dbReference type="GO" id="GO:0010436">
    <property type="term" value="F:carotenoid dioxygenase activity"/>
    <property type="evidence" value="ECO:0007669"/>
    <property type="project" value="TreeGrafter"/>
</dbReference>
<protein>
    <submittedName>
        <fullName evidence="6">Carotenoid oxygenase</fullName>
    </submittedName>
</protein>
<evidence type="ECO:0000313" key="6">
    <source>
        <dbReference type="EMBL" id="KEQ71171.1"/>
    </source>
</evidence>